<dbReference type="AlphaFoldDB" id="A0A6I2UF06"/>
<dbReference type="GeneID" id="96777655"/>
<reference evidence="3 4" key="1">
    <citation type="submission" date="2019-08" db="EMBL/GenBank/DDBJ databases">
        <title>In-depth cultivation of the pig gut microbiome towards novel bacterial diversity and tailored functional studies.</title>
        <authorList>
            <person name="Wylensek D."/>
            <person name="Hitch T.C.A."/>
            <person name="Clavel T."/>
        </authorList>
    </citation>
    <scope>NUCLEOTIDE SEQUENCE [LARGE SCALE GENOMIC DNA]</scope>
    <source>
        <strain evidence="3 4">WCA-693-APC-5D-A</strain>
    </source>
</reference>
<dbReference type="Proteomes" id="UP000433181">
    <property type="component" value="Unassembled WGS sequence"/>
</dbReference>
<name>A0A6I2UF06_9FIRM</name>
<feature type="region of interest" description="Disordered" evidence="2">
    <location>
        <begin position="83"/>
        <end position="118"/>
    </location>
</feature>
<keyword evidence="4" id="KW-1185">Reference proteome</keyword>
<keyword evidence="1" id="KW-0175">Coiled coil</keyword>
<comment type="caution">
    <text evidence="3">The sequence shown here is derived from an EMBL/GenBank/DDBJ whole genome shotgun (WGS) entry which is preliminary data.</text>
</comment>
<feature type="coiled-coil region" evidence="1">
    <location>
        <begin position="10"/>
        <end position="51"/>
    </location>
</feature>
<protein>
    <submittedName>
        <fullName evidence="3">Uncharacterized protein</fullName>
    </submittedName>
</protein>
<accession>A0A6I2UF06</accession>
<organism evidence="3 4">
    <name type="scientific">Anaerovibrio slackiae</name>
    <dbReference type="NCBI Taxonomy" id="2652309"/>
    <lineage>
        <taxon>Bacteria</taxon>
        <taxon>Bacillati</taxon>
        <taxon>Bacillota</taxon>
        <taxon>Negativicutes</taxon>
        <taxon>Selenomonadales</taxon>
        <taxon>Selenomonadaceae</taxon>
        <taxon>Anaerovibrio</taxon>
    </lineage>
</organism>
<evidence type="ECO:0000313" key="4">
    <source>
        <dbReference type="Proteomes" id="UP000433181"/>
    </source>
</evidence>
<dbReference type="EMBL" id="VUNR01000002">
    <property type="protein sequence ID" value="MSU07741.1"/>
    <property type="molecule type" value="Genomic_DNA"/>
</dbReference>
<evidence type="ECO:0000256" key="1">
    <source>
        <dbReference type="SAM" id="Coils"/>
    </source>
</evidence>
<dbReference type="RefSeq" id="WP_154405557.1">
    <property type="nucleotide sequence ID" value="NZ_VUNR01000002.1"/>
</dbReference>
<sequence length="118" mass="13379">MVEKNYNGEISKKEKLILESEEKIQMYKEKIKNLKADIKMLKQKKAEAFSKKFLDMCERGQVELTNENLEKFFTATGIEVPAAPAKTSHKKKAESSPGENSEAVSDAGQLSFMNNNEF</sequence>
<gene>
    <name evidence="3" type="ORF">FYJ84_01880</name>
</gene>
<evidence type="ECO:0000313" key="3">
    <source>
        <dbReference type="EMBL" id="MSU07741.1"/>
    </source>
</evidence>
<evidence type="ECO:0000256" key="2">
    <source>
        <dbReference type="SAM" id="MobiDB-lite"/>
    </source>
</evidence>
<proteinExistence type="predicted"/>